<comment type="caution">
    <text evidence="1">The sequence shown here is derived from an EMBL/GenBank/DDBJ whole genome shotgun (WGS) entry which is preliminary data.</text>
</comment>
<evidence type="ECO:0000313" key="2">
    <source>
        <dbReference type="Proteomes" id="UP000177987"/>
    </source>
</evidence>
<reference evidence="1 2" key="1">
    <citation type="journal article" date="2016" name="Nat. Commun.">
        <title>Thousands of microbial genomes shed light on interconnected biogeochemical processes in an aquifer system.</title>
        <authorList>
            <person name="Anantharaman K."/>
            <person name="Brown C.T."/>
            <person name="Hug L.A."/>
            <person name="Sharon I."/>
            <person name="Castelle C.J."/>
            <person name="Probst A.J."/>
            <person name="Thomas B.C."/>
            <person name="Singh A."/>
            <person name="Wilkins M.J."/>
            <person name="Karaoz U."/>
            <person name="Brodie E.L."/>
            <person name="Williams K.H."/>
            <person name="Hubbard S.S."/>
            <person name="Banfield J.F."/>
        </authorList>
    </citation>
    <scope>NUCLEOTIDE SEQUENCE [LARGE SCALE GENOMIC DNA]</scope>
</reference>
<name>A0A1G2SI38_9BACT</name>
<dbReference type="Proteomes" id="UP000177987">
    <property type="component" value="Unassembled WGS sequence"/>
</dbReference>
<evidence type="ECO:0000313" key="1">
    <source>
        <dbReference type="EMBL" id="OHA84402.1"/>
    </source>
</evidence>
<sequence length="134" mass="15903">MSENKFQKLLEERKTDYGTWVPVFCPALREYVYFNAQGFNHLRFKIDNTPRNPKEAMYKLGLLPLVRSVIHLAVRVDKYERRLSPMGGSRKKVYKEIEYWGLIEVVGKQDVKIRVVLRKIVNSDRIHFWSVMKG</sequence>
<organism evidence="1 2">
    <name type="scientific">Candidatus Yonathbacteria bacterium RIFCSPLOWO2_01_FULL_47_33b</name>
    <dbReference type="NCBI Taxonomy" id="1802727"/>
    <lineage>
        <taxon>Bacteria</taxon>
        <taxon>Candidatus Yonathiibacteriota</taxon>
    </lineage>
</organism>
<dbReference type="AlphaFoldDB" id="A0A1G2SI38"/>
<proteinExistence type="predicted"/>
<gene>
    <name evidence="1" type="ORF">A2937_01530</name>
</gene>
<protein>
    <submittedName>
        <fullName evidence="1">Uncharacterized protein</fullName>
    </submittedName>
</protein>
<accession>A0A1G2SI38</accession>
<dbReference type="EMBL" id="MHUW01000001">
    <property type="protein sequence ID" value="OHA84402.1"/>
    <property type="molecule type" value="Genomic_DNA"/>
</dbReference>